<evidence type="ECO:0000313" key="2">
    <source>
        <dbReference type="EMBL" id="KRM54613.1"/>
    </source>
</evidence>
<dbReference type="PATRIC" id="fig|1291052.5.peg.2394"/>
<reference evidence="2 3" key="1">
    <citation type="journal article" date="2015" name="Genome Announc.">
        <title>Expanding the biotechnology potential of lactobacilli through comparative genomics of 213 strains and associated genera.</title>
        <authorList>
            <person name="Sun Z."/>
            <person name="Harris H.M."/>
            <person name="McCann A."/>
            <person name="Guo C."/>
            <person name="Argimon S."/>
            <person name="Zhang W."/>
            <person name="Yang X."/>
            <person name="Jeffery I.B."/>
            <person name="Cooney J.C."/>
            <person name="Kagawa T.F."/>
            <person name="Liu W."/>
            <person name="Song Y."/>
            <person name="Salvetti E."/>
            <person name="Wrobel A."/>
            <person name="Rasinkangas P."/>
            <person name="Parkhill J."/>
            <person name="Rea M.C."/>
            <person name="O'Sullivan O."/>
            <person name="Ritari J."/>
            <person name="Douillard F.P."/>
            <person name="Paul Ross R."/>
            <person name="Yang R."/>
            <person name="Briner A.E."/>
            <person name="Felis G.E."/>
            <person name="de Vos W.M."/>
            <person name="Barrangou R."/>
            <person name="Klaenhammer T.R."/>
            <person name="Caufield P.W."/>
            <person name="Cui Y."/>
            <person name="Zhang H."/>
            <person name="O'Toole P.W."/>
        </authorList>
    </citation>
    <scope>NUCLEOTIDE SEQUENCE [LARGE SCALE GENOMIC DNA]</scope>
    <source>
        <strain evidence="2 3">DSM 20505</strain>
    </source>
</reference>
<accession>A0A0R1ZJG5</accession>
<dbReference type="InterPro" id="IPR024079">
    <property type="entry name" value="MetalloPept_cat_dom_sf"/>
</dbReference>
<name>A0A0R1ZJG5_9LACO</name>
<dbReference type="EMBL" id="AYYO01000050">
    <property type="protein sequence ID" value="KRM54613.1"/>
    <property type="molecule type" value="Genomic_DNA"/>
</dbReference>
<evidence type="ECO:0000259" key="1">
    <source>
        <dbReference type="Pfam" id="PF04233"/>
    </source>
</evidence>
<dbReference type="Proteomes" id="UP000051679">
    <property type="component" value="Unassembled WGS sequence"/>
</dbReference>
<sequence>MNSREYWQKRYLQLKASSERTAVQYERKMLQQMDTINTQISQMIVAWYKRYARTAGIDFATAAQELKRARGKDWETTLDDFIRKAKLDGYEDELDLQYIQQQVARLQQLQSQIMNQVAPVVPELTDSMSEQLQQTYLDTYEHATYLNEGITGMQGNFANYDETAVKMAVSNPWGDGQMFSKRIWDNFQNQLPKMLTDAVMRGTVLGENSKKISKRIAAANNTFSEVNIHRLVQSELAHVTEEATFKSYADTGVEEYTYMATLESHTCPICGDLDLQRFKLSDKKSGVNYPTIHPYCRCTTAAWNEDMPPIGKRWSKNPETGKRKMVDAVSFNEWAKQNGLRKSPTKPKSLVNANTAEKLGAKTAADIDATLRNAPKNMQHLWSKFANQMVIDDDADNPTLGSHYNNRTGKVTLRPKDIEGANGRNRLDAYFHEMAHLIDNKAGNVSVNEDFKNALNSDYDNFMNPRINRFRNDVTKDSDKLVTYGRKSYYDTLEVKFGKNGKLTPSSARMLTQNEVRDELRTKYSKSSLGDVSDMTGASSGIEGGLFGTGHKKNYYWTPGNQEKEAFAEMTSATINNPESLELIKKIYPTAYKKYQQIVDQVNHNSKSGAVSGALNDDNDPFLEKRSKYADDTYEMLRKAKRESLVEVSAQRSGISVEAAQRGLQHILDSKYDLWDNGRLVHFDPSYDMSESLIRLRMHNG</sequence>
<dbReference type="GO" id="GO:0008237">
    <property type="term" value="F:metallopeptidase activity"/>
    <property type="evidence" value="ECO:0007669"/>
    <property type="project" value="InterPro"/>
</dbReference>
<feature type="domain" description="Phage head morphogenesis" evidence="1">
    <location>
        <begin position="195"/>
        <end position="300"/>
    </location>
</feature>
<dbReference type="NCBIfam" id="TIGR01641">
    <property type="entry name" value="phageSPP1_gp7"/>
    <property type="match status" value="1"/>
</dbReference>
<dbReference type="Gene3D" id="3.40.390.10">
    <property type="entry name" value="Collagenase (Catalytic Domain)"/>
    <property type="match status" value="1"/>
</dbReference>
<gene>
    <name evidence="2" type="ORF">FC18_GL002322</name>
</gene>
<organism evidence="2 3">
    <name type="scientific">Lacticaseibacillus sharpeae JCM 1186 = DSM 20505</name>
    <dbReference type="NCBI Taxonomy" id="1291052"/>
    <lineage>
        <taxon>Bacteria</taxon>
        <taxon>Bacillati</taxon>
        <taxon>Bacillota</taxon>
        <taxon>Bacilli</taxon>
        <taxon>Lactobacillales</taxon>
        <taxon>Lactobacillaceae</taxon>
        <taxon>Lacticaseibacillus</taxon>
    </lineage>
</organism>
<keyword evidence="3" id="KW-1185">Reference proteome</keyword>
<dbReference type="Pfam" id="PF04233">
    <property type="entry name" value="Phage_Mu_F"/>
    <property type="match status" value="1"/>
</dbReference>
<protein>
    <recommendedName>
        <fullName evidence="1">Phage head morphogenesis domain-containing protein</fullName>
    </recommendedName>
</protein>
<dbReference type="STRING" id="1291052.FC18_GL002322"/>
<proteinExistence type="predicted"/>
<dbReference type="RefSeq" id="WP_056976164.1">
    <property type="nucleotide sequence ID" value="NZ_AYYO01000050.1"/>
</dbReference>
<evidence type="ECO:0000313" key="3">
    <source>
        <dbReference type="Proteomes" id="UP000051679"/>
    </source>
</evidence>
<dbReference type="AlphaFoldDB" id="A0A0R1ZJG5"/>
<dbReference type="OrthoDB" id="9765386at2"/>
<dbReference type="InterPro" id="IPR006528">
    <property type="entry name" value="Phage_head_morphogenesis_dom"/>
</dbReference>
<comment type="caution">
    <text evidence="2">The sequence shown here is derived from an EMBL/GenBank/DDBJ whole genome shotgun (WGS) entry which is preliminary data.</text>
</comment>